<protein>
    <submittedName>
        <fullName evidence="3">Glucose 1-dehydrogenase</fullName>
        <ecNumber evidence="3">1.1.1.47</ecNumber>
    </submittedName>
</protein>
<dbReference type="EMBL" id="JBFAIH010000040">
    <property type="protein sequence ID" value="MEV0367900.1"/>
    <property type="molecule type" value="Genomic_DNA"/>
</dbReference>
<dbReference type="PROSITE" id="PS00061">
    <property type="entry name" value="ADH_SHORT"/>
    <property type="match status" value="1"/>
</dbReference>
<dbReference type="NCBIfam" id="NF005559">
    <property type="entry name" value="PRK07231.1"/>
    <property type="match status" value="1"/>
</dbReference>
<evidence type="ECO:0000256" key="2">
    <source>
        <dbReference type="ARBA" id="ARBA00023002"/>
    </source>
</evidence>
<comment type="caution">
    <text evidence="3">The sequence shown here is derived from an EMBL/GenBank/DDBJ whole genome shotgun (WGS) entry which is preliminary data.</text>
</comment>
<dbReference type="EC" id="1.1.1.47" evidence="3"/>
<dbReference type="InterPro" id="IPR036291">
    <property type="entry name" value="NAD(P)-bd_dom_sf"/>
</dbReference>
<dbReference type="Proteomes" id="UP001551658">
    <property type="component" value="Unassembled WGS sequence"/>
</dbReference>
<dbReference type="PANTHER" id="PTHR42760:SF115">
    <property type="entry name" value="3-OXOACYL-[ACYL-CARRIER-PROTEIN] REDUCTASE FABG"/>
    <property type="match status" value="1"/>
</dbReference>
<dbReference type="InterPro" id="IPR020904">
    <property type="entry name" value="Sc_DH/Rdtase_CS"/>
</dbReference>
<reference evidence="3 4" key="1">
    <citation type="submission" date="2024-06" db="EMBL/GenBank/DDBJ databases">
        <title>The Natural Products Discovery Center: Release of the First 8490 Sequenced Strains for Exploring Actinobacteria Biosynthetic Diversity.</title>
        <authorList>
            <person name="Kalkreuter E."/>
            <person name="Kautsar S.A."/>
            <person name="Yang D."/>
            <person name="Bader C.D."/>
            <person name="Teijaro C.N."/>
            <person name="Fluegel L."/>
            <person name="Davis C.M."/>
            <person name="Simpson J.R."/>
            <person name="Lauterbach L."/>
            <person name="Steele A.D."/>
            <person name="Gui C."/>
            <person name="Meng S."/>
            <person name="Li G."/>
            <person name="Viehrig K."/>
            <person name="Ye F."/>
            <person name="Su P."/>
            <person name="Kiefer A.F."/>
            <person name="Nichols A."/>
            <person name="Cepeda A.J."/>
            <person name="Yan W."/>
            <person name="Fan B."/>
            <person name="Jiang Y."/>
            <person name="Adhikari A."/>
            <person name="Zheng C.-J."/>
            <person name="Schuster L."/>
            <person name="Cowan T.M."/>
            <person name="Smanski M.J."/>
            <person name="Chevrette M.G."/>
            <person name="De Carvalho L.P.S."/>
            <person name="Shen B."/>
        </authorList>
    </citation>
    <scope>NUCLEOTIDE SEQUENCE [LARGE SCALE GENOMIC DNA]</scope>
    <source>
        <strain evidence="3 4">NPDC050671</strain>
    </source>
</reference>
<dbReference type="PRINTS" id="PR00081">
    <property type="entry name" value="GDHRDH"/>
</dbReference>
<dbReference type="InterPro" id="IPR002347">
    <property type="entry name" value="SDR_fam"/>
</dbReference>
<organism evidence="3 4">
    <name type="scientific">Nocardia fusca</name>
    <dbReference type="NCBI Taxonomy" id="941183"/>
    <lineage>
        <taxon>Bacteria</taxon>
        <taxon>Bacillati</taxon>
        <taxon>Actinomycetota</taxon>
        <taxon>Actinomycetes</taxon>
        <taxon>Mycobacteriales</taxon>
        <taxon>Nocardiaceae</taxon>
        <taxon>Nocardia</taxon>
    </lineage>
</organism>
<evidence type="ECO:0000313" key="4">
    <source>
        <dbReference type="Proteomes" id="UP001551658"/>
    </source>
</evidence>
<gene>
    <name evidence="3" type="ORF">AB0H72_34975</name>
</gene>
<evidence type="ECO:0000256" key="1">
    <source>
        <dbReference type="ARBA" id="ARBA00006484"/>
    </source>
</evidence>
<sequence length="262" mass="28327">MNDITSTAVRSVDPLFDIAGKVAIVTGASSGLGRQFATAMAQRGVYVVAVARRQDPLLALVGQFPEHILAVSADVTKDDEIRDVIDRTVEWRGAIDIVVNNAGITSIQPAEDEDPETFGKVIDVNLIALYRLCHLAGRRMLEQGRGTIINIASINGLVASWSIPEAGYCASKGAVISLTRELAAQWADRGIRVNALAPGYFRSELTEELFTSSAGERRFRRMPMRRGGREDELNGALVFLASDASSYMTGQTLVIDGGWTTV</sequence>
<dbReference type="PANTHER" id="PTHR42760">
    <property type="entry name" value="SHORT-CHAIN DEHYDROGENASES/REDUCTASES FAMILY MEMBER"/>
    <property type="match status" value="1"/>
</dbReference>
<evidence type="ECO:0000313" key="3">
    <source>
        <dbReference type="EMBL" id="MEV0367900.1"/>
    </source>
</evidence>
<proteinExistence type="inferred from homology"/>
<dbReference type="GO" id="GO:0047936">
    <property type="term" value="F:glucose 1-dehydrogenase [NAD(P)+] activity"/>
    <property type="evidence" value="ECO:0007669"/>
    <property type="project" value="UniProtKB-EC"/>
</dbReference>
<dbReference type="Pfam" id="PF13561">
    <property type="entry name" value="adh_short_C2"/>
    <property type="match status" value="1"/>
</dbReference>
<dbReference type="Gene3D" id="3.40.50.720">
    <property type="entry name" value="NAD(P)-binding Rossmann-like Domain"/>
    <property type="match status" value="1"/>
</dbReference>
<keyword evidence="4" id="KW-1185">Reference proteome</keyword>
<comment type="similarity">
    <text evidence="1">Belongs to the short-chain dehydrogenases/reductases (SDR) family.</text>
</comment>
<name>A0ABV3FJP0_9NOCA</name>
<keyword evidence="2 3" id="KW-0560">Oxidoreductase</keyword>
<dbReference type="PRINTS" id="PR00080">
    <property type="entry name" value="SDRFAMILY"/>
</dbReference>
<accession>A0ABV3FJP0</accession>
<dbReference type="SUPFAM" id="SSF51735">
    <property type="entry name" value="NAD(P)-binding Rossmann-fold domains"/>
    <property type="match status" value="1"/>
</dbReference>
<dbReference type="RefSeq" id="WP_357988131.1">
    <property type="nucleotide sequence ID" value="NZ_JBFAIH010000040.1"/>
</dbReference>